<reference evidence="3" key="1">
    <citation type="submission" date="2017-02" db="UniProtKB">
        <authorList>
            <consortium name="WormBaseParasite"/>
        </authorList>
    </citation>
    <scope>IDENTIFICATION</scope>
</reference>
<organism evidence="3">
    <name type="scientific">Haemonchus placei</name>
    <name type="common">Barber's pole worm</name>
    <dbReference type="NCBI Taxonomy" id="6290"/>
    <lineage>
        <taxon>Eukaryota</taxon>
        <taxon>Metazoa</taxon>
        <taxon>Ecdysozoa</taxon>
        <taxon>Nematoda</taxon>
        <taxon>Chromadorea</taxon>
        <taxon>Rhabditida</taxon>
        <taxon>Rhabditina</taxon>
        <taxon>Rhabditomorpha</taxon>
        <taxon>Strongyloidea</taxon>
        <taxon>Trichostrongylidae</taxon>
        <taxon>Haemonchus</taxon>
    </lineage>
</organism>
<gene>
    <name evidence="1" type="ORF">HPLM_LOCUS16155</name>
</gene>
<protein>
    <submittedName>
        <fullName evidence="1 3">Uncharacterized protein</fullName>
    </submittedName>
</protein>
<dbReference type="AlphaFoldDB" id="A0A0N4WWM4"/>
<dbReference type="Proteomes" id="UP000268014">
    <property type="component" value="Unassembled WGS sequence"/>
</dbReference>
<evidence type="ECO:0000313" key="3">
    <source>
        <dbReference type="WBParaSite" id="HPLM_0001616301-mRNA-1"/>
    </source>
</evidence>
<reference evidence="1 2" key="2">
    <citation type="submission" date="2018-11" db="EMBL/GenBank/DDBJ databases">
        <authorList>
            <consortium name="Pathogen Informatics"/>
        </authorList>
    </citation>
    <scope>NUCLEOTIDE SEQUENCE [LARGE SCALE GENOMIC DNA]</scope>
    <source>
        <strain evidence="1 2">MHpl1</strain>
    </source>
</reference>
<dbReference type="WBParaSite" id="HPLM_0001616301-mRNA-1">
    <property type="protein sequence ID" value="HPLM_0001616301-mRNA-1"/>
    <property type="gene ID" value="HPLM_0001616301"/>
</dbReference>
<keyword evidence="2" id="KW-1185">Reference proteome</keyword>
<name>A0A0N4WWM4_HAEPC</name>
<evidence type="ECO:0000313" key="1">
    <source>
        <dbReference type="EMBL" id="VDO59002.1"/>
    </source>
</evidence>
<evidence type="ECO:0000313" key="2">
    <source>
        <dbReference type="Proteomes" id="UP000268014"/>
    </source>
</evidence>
<sequence>MMNWEPVYQLKIRIEKGVPSASTPSILKELCPDAELLNEDKLKTIEDNEGIGADFGGERRGEVGGWDGWVVGELNELQIDTCVNALYEDCIE</sequence>
<proteinExistence type="predicted"/>
<accession>A0A0N4WWM4</accession>
<dbReference type="EMBL" id="UZAF01019299">
    <property type="protein sequence ID" value="VDO59002.1"/>
    <property type="molecule type" value="Genomic_DNA"/>
</dbReference>